<feature type="compositionally biased region" description="Low complexity" evidence="4">
    <location>
        <begin position="553"/>
        <end position="581"/>
    </location>
</feature>
<feature type="compositionally biased region" description="Polar residues" evidence="4">
    <location>
        <begin position="523"/>
        <end position="539"/>
    </location>
</feature>
<sequence length="651" mass="68861">MKSILGYIQGSPFRIDTEFLDAEGKPYKNTTPVKGKKDALEDAPVYANRDTVKGLVKITPVTTKKLEHMGIKAQLLGRIDVASERGAKQEFMSMARGLAGSGEISSPITLPFEFPNVEMQYDSYKGQQVRCHYFLRVNIAGKGMTPDTKHDSPIWVRNVEQPSEAAAPIKMEVGIEDCLHIEFEYDRARYHLQDVVVGKIYFLLVRIKLKHMEVEIRRKETVGGGSTTHSELETLAKYEIMDGAPVRGESVPIRLYLSPYDLSPTYKDVHNKYSVRYFLNLVLVDEEDRRYFKQQEITLYRKCPPTPEEAAAAAAAPAPPPRLVQTPPMFNSDALLPPEKELSRRNSATSGVTIQKKSPPRPAPQPYHAAALAAAKSRQASRSNSLQNSRSNSLSGGGAVGEMLTEASDKAAAALAAAAAAGKANGGRRQSQGWMDGPLSPPPHNQSPTPEGRSRLPGVEPRHPTRFAPSPRLQSPQMSYMEPSLPVSSMPPPPSYEQQAAAPAAAPPPALIPQASPPGAQGASVNPKDSTTAALQSTVPAGDQQQLGGGPLAGAPNDQGLADKGSLAAAAPASSASLSLGAEGGAVGSPFAAGSPAEVGSPFAAASRAASIAAGGAGAASADPIFGEAQGDVSGDLEPLSFGNLEEEGKN</sequence>
<feature type="region of interest" description="Disordered" evidence="4">
    <location>
        <begin position="423"/>
        <end position="603"/>
    </location>
</feature>
<evidence type="ECO:0000313" key="5">
    <source>
        <dbReference type="EMBL" id="CAE0498640.1"/>
    </source>
</evidence>
<dbReference type="FunFam" id="2.60.40.640:FF:000015">
    <property type="entry name" value="Vacuolar protein sorting-associated protein 26"/>
    <property type="match status" value="1"/>
</dbReference>
<dbReference type="AlphaFoldDB" id="A0A7S3R0N7"/>
<evidence type="ECO:0000256" key="2">
    <source>
        <dbReference type="ARBA" id="ARBA00022448"/>
    </source>
</evidence>
<dbReference type="Gene3D" id="2.60.40.640">
    <property type="match status" value="2"/>
</dbReference>
<comment type="similarity">
    <text evidence="1">Belongs to the VPS26 family.</text>
</comment>
<protein>
    <recommendedName>
        <fullName evidence="6">Vacuolar protein sorting-associated protein 26</fullName>
    </recommendedName>
</protein>
<proteinExistence type="inferred from homology"/>
<gene>
    <name evidence="5" type="ORF">DTER00134_LOCUS13713</name>
</gene>
<accession>A0A7S3R0N7</accession>
<feature type="region of interest" description="Disordered" evidence="4">
    <location>
        <begin position="619"/>
        <end position="651"/>
    </location>
</feature>
<evidence type="ECO:0000256" key="3">
    <source>
        <dbReference type="ARBA" id="ARBA00022927"/>
    </source>
</evidence>
<dbReference type="PANTHER" id="PTHR12233">
    <property type="entry name" value="VACUOLAR PROTEIN SORTING 26 RELATED"/>
    <property type="match status" value="1"/>
</dbReference>
<keyword evidence="2" id="KW-0813">Transport</keyword>
<feature type="compositionally biased region" description="Low complexity" evidence="4">
    <location>
        <begin position="369"/>
        <end position="394"/>
    </location>
</feature>
<feature type="compositionally biased region" description="Polar residues" evidence="4">
    <location>
        <begin position="345"/>
        <end position="356"/>
    </location>
</feature>
<dbReference type="GO" id="GO:0030904">
    <property type="term" value="C:retromer complex"/>
    <property type="evidence" value="ECO:0007669"/>
    <property type="project" value="UniProtKB-ARBA"/>
</dbReference>
<evidence type="ECO:0000256" key="4">
    <source>
        <dbReference type="SAM" id="MobiDB-lite"/>
    </source>
</evidence>
<evidence type="ECO:0008006" key="6">
    <source>
        <dbReference type="Google" id="ProtNLM"/>
    </source>
</evidence>
<dbReference type="EMBL" id="HBIP01022897">
    <property type="protein sequence ID" value="CAE0498640.1"/>
    <property type="molecule type" value="Transcribed_RNA"/>
</dbReference>
<reference evidence="5" key="1">
    <citation type="submission" date="2021-01" db="EMBL/GenBank/DDBJ databases">
        <authorList>
            <person name="Corre E."/>
            <person name="Pelletier E."/>
            <person name="Niang G."/>
            <person name="Scheremetjew M."/>
            <person name="Finn R."/>
            <person name="Kale V."/>
            <person name="Holt S."/>
            <person name="Cochrane G."/>
            <person name="Meng A."/>
            <person name="Brown T."/>
            <person name="Cohen L."/>
        </authorList>
    </citation>
    <scope>NUCLEOTIDE SEQUENCE</scope>
    <source>
        <strain evidence="5">CCMP1320</strain>
    </source>
</reference>
<feature type="region of interest" description="Disordered" evidence="4">
    <location>
        <begin position="310"/>
        <end position="398"/>
    </location>
</feature>
<dbReference type="GO" id="GO:0006886">
    <property type="term" value="P:intracellular protein transport"/>
    <property type="evidence" value="ECO:0007669"/>
    <property type="project" value="InterPro"/>
</dbReference>
<keyword evidence="3" id="KW-0653">Protein transport</keyword>
<evidence type="ECO:0000256" key="1">
    <source>
        <dbReference type="ARBA" id="ARBA00009100"/>
    </source>
</evidence>
<dbReference type="InterPro" id="IPR028934">
    <property type="entry name" value="Vps26-related"/>
</dbReference>
<organism evidence="5">
    <name type="scientific">Dunaliella tertiolecta</name>
    <name type="common">Green alga</name>
    <dbReference type="NCBI Taxonomy" id="3047"/>
    <lineage>
        <taxon>Eukaryota</taxon>
        <taxon>Viridiplantae</taxon>
        <taxon>Chlorophyta</taxon>
        <taxon>core chlorophytes</taxon>
        <taxon>Chlorophyceae</taxon>
        <taxon>CS clade</taxon>
        <taxon>Chlamydomonadales</taxon>
        <taxon>Dunaliellaceae</taxon>
        <taxon>Dunaliella</taxon>
    </lineage>
</organism>
<dbReference type="InterPro" id="IPR014752">
    <property type="entry name" value="Arrestin-like_C"/>
</dbReference>
<name>A0A7S3R0N7_DUNTE</name>
<dbReference type="Pfam" id="PF03643">
    <property type="entry name" value="Vps26"/>
    <property type="match status" value="1"/>
</dbReference>